<sequence length="113" mass="12626">MLFIYVGDSRLLPQVSAKVDDAIQSTQPLRRMLDQVCYGFLSLLVLISEPVSVSTLRPASSGVASIPRRTFLDPMLLAYRFRATSLLLCSVRRMTKIQDSSCCVFGMPLLLLR</sequence>
<keyword evidence="2" id="KW-1185">Reference proteome</keyword>
<protein>
    <submittedName>
        <fullName evidence="1">Uncharacterized protein</fullName>
    </submittedName>
</protein>
<name>A0A6A4HKI4_9AGAR</name>
<evidence type="ECO:0000313" key="1">
    <source>
        <dbReference type="EMBL" id="KAE9397597.1"/>
    </source>
</evidence>
<accession>A0A6A4HKI4</accession>
<evidence type="ECO:0000313" key="2">
    <source>
        <dbReference type="Proteomes" id="UP000799118"/>
    </source>
</evidence>
<organism evidence="1 2">
    <name type="scientific">Gymnopus androsaceus JB14</name>
    <dbReference type="NCBI Taxonomy" id="1447944"/>
    <lineage>
        <taxon>Eukaryota</taxon>
        <taxon>Fungi</taxon>
        <taxon>Dikarya</taxon>
        <taxon>Basidiomycota</taxon>
        <taxon>Agaricomycotina</taxon>
        <taxon>Agaricomycetes</taxon>
        <taxon>Agaricomycetidae</taxon>
        <taxon>Agaricales</taxon>
        <taxon>Marasmiineae</taxon>
        <taxon>Omphalotaceae</taxon>
        <taxon>Gymnopus</taxon>
    </lineage>
</organism>
<dbReference type="Proteomes" id="UP000799118">
    <property type="component" value="Unassembled WGS sequence"/>
</dbReference>
<proteinExistence type="predicted"/>
<dbReference type="AlphaFoldDB" id="A0A6A4HKI4"/>
<reference evidence="1" key="1">
    <citation type="journal article" date="2019" name="Environ. Microbiol.">
        <title>Fungal ecological strategies reflected in gene transcription - a case study of two litter decomposers.</title>
        <authorList>
            <person name="Barbi F."/>
            <person name="Kohler A."/>
            <person name="Barry K."/>
            <person name="Baskaran P."/>
            <person name="Daum C."/>
            <person name="Fauchery L."/>
            <person name="Ihrmark K."/>
            <person name="Kuo A."/>
            <person name="LaButti K."/>
            <person name="Lipzen A."/>
            <person name="Morin E."/>
            <person name="Grigoriev I.V."/>
            <person name="Henrissat B."/>
            <person name="Lindahl B."/>
            <person name="Martin F."/>
        </authorList>
    </citation>
    <scope>NUCLEOTIDE SEQUENCE</scope>
    <source>
        <strain evidence="1">JB14</strain>
    </source>
</reference>
<gene>
    <name evidence="1" type="ORF">BT96DRAFT_69465</name>
</gene>
<dbReference type="EMBL" id="ML769495">
    <property type="protein sequence ID" value="KAE9397597.1"/>
    <property type="molecule type" value="Genomic_DNA"/>
</dbReference>